<dbReference type="FunFam" id="3.30.200.20:FF:000199">
    <property type="entry name" value="Phosphoribosylaminoimidazole-succinocarboxamide synthase"/>
    <property type="match status" value="1"/>
</dbReference>
<dbReference type="FunCoup" id="A0A259U3Q3">
    <property type="interactions" value="472"/>
</dbReference>
<dbReference type="PANTHER" id="PTHR43700">
    <property type="entry name" value="PHOSPHORIBOSYLAMINOIMIDAZOLE-SUCCINOCARBOXAMIDE SYNTHASE"/>
    <property type="match status" value="1"/>
</dbReference>
<keyword evidence="11" id="KW-1185">Reference proteome</keyword>
<evidence type="ECO:0000256" key="1">
    <source>
        <dbReference type="ARBA" id="ARBA00004672"/>
    </source>
</evidence>
<dbReference type="GO" id="GO:0005524">
    <property type="term" value="F:ATP binding"/>
    <property type="evidence" value="ECO:0007669"/>
    <property type="project" value="UniProtKB-KW"/>
</dbReference>
<dbReference type="Pfam" id="PF01259">
    <property type="entry name" value="SAICAR_synt"/>
    <property type="match status" value="1"/>
</dbReference>
<dbReference type="SUPFAM" id="SSF56104">
    <property type="entry name" value="SAICAR synthase-like"/>
    <property type="match status" value="1"/>
</dbReference>
<keyword evidence="5 8" id="KW-0658">Purine biosynthesis</keyword>
<comment type="catalytic activity">
    <reaction evidence="7 8">
        <text>5-amino-1-(5-phospho-D-ribosyl)imidazole-4-carboxylate + L-aspartate + ATP = (2S)-2-[5-amino-1-(5-phospho-beta-D-ribosyl)imidazole-4-carboxamido]succinate + ADP + phosphate + 2 H(+)</text>
        <dbReference type="Rhea" id="RHEA:22628"/>
        <dbReference type="ChEBI" id="CHEBI:15378"/>
        <dbReference type="ChEBI" id="CHEBI:29991"/>
        <dbReference type="ChEBI" id="CHEBI:30616"/>
        <dbReference type="ChEBI" id="CHEBI:43474"/>
        <dbReference type="ChEBI" id="CHEBI:58443"/>
        <dbReference type="ChEBI" id="CHEBI:77657"/>
        <dbReference type="ChEBI" id="CHEBI:456216"/>
        <dbReference type="EC" id="6.3.2.6"/>
    </reaction>
</comment>
<dbReference type="Proteomes" id="UP000216446">
    <property type="component" value="Unassembled WGS sequence"/>
</dbReference>
<reference evidence="10 11" key="1">
    <citation type="submission" date="2016-11" db="EMBL/GenBank/DDBJ databases">
        <title>Study of marine rhodopsin-containing bacteria.</title>
        <authorList>
            <person name="Yoshizawa S."/>
            <person name="Kumagai Y."/>
            <person name="Kogure K."/>
        </authorList>
    </citation>
    <scope>NUCLEOTIDE SEQUENCE [LARGE SCALE GENOMIC DNA]</scope>
    <source>
        <strain evidence="10 11">SG-29</strain>
    </source>
</reference>
<protein>
    <recommendedName>
        <fullName evidence="8">Phosphoribosylaminoimidazole-succinocarboxamide synthase</fullName>
        <ecNumber evidence="8">6.3.2.6</ecNumber>
    </recommendedName>
    <alternativeName>
        <fullName evidence="8">SAICAR synthetase</fullName>
    </alternativeName>
</protein>
<dbReference type="InterPro" id="IPR028923">
    <property type="entry name" value="SAICAR_synt/ADE2_N"/>
</dbReference>
<evidence type="ECO:0000259" key="9">
    <source>
        <dbReference type="Pfam" id="PF01259"/>
    </source>
</evidence>
<gene>
    <name evidence="8" type="primary">purC</name>
    <name evidence="10" type="ORF">BSZ36_07190</name>
</gene>
<feature type="domain" description="SAICAR synthetase/ADE2 N-terminal" evidence="9">
    <location>
        <begin position="18"/>
        <end position="256"/>
    </location>
</feature>
<dbReference type="CDD" id="cd01414">
    <property type="entry name" value="SAICAR_synt_Sc"/>
    <property type="match status" value="1"/>
</dbReference>
<evidence type="ECO:0000256" key="4">
    <source>
        <dbReference type="ARBA" id="ARBA00022741"/>
    </source>
</evidence>
<dbReference type="GO" id="GO:0006189">
    <property type="term" value="P:'de novo' IMP biosynthetic process"/>
    <property type="evidence" value="ECO:0007669"/>
    <property type="project" value="UniProtKB-UniRule"/>
</dbReference>
<dbReference type="EMBL" id="MQWB01000001">
    <property type="protein sequence ID" value="OZC04635.1"/>
    <property type="molecule type" value="Genomic_DNA"/>
</dbReference>
<dbReference type="UniPathway" id="UPA00074">
    <property type="reaction ID" value="UER00131"/>
</dbReference>
<dbReference type="EC" id="6.3.2.6" evidence="8"/>
<keyword evidence="4 8" id="KW-0547">Nucleotide-binding</keyword>
<evidence type="ECO:0000256" key="5">
    <source>
        <dbReference type="ARBA" id="ARBA00022755"/>
    </source>
</evidence>
<comment type="caution">
    <text evidence="10">The sequence shown here is derived from an EMBL/GenBank/DDBJ whole genome shotgun (WGS) entry which is preliminary data.</text>
</comment>
<dbReference type="InterPro" id="IPR018236">
    <property type="entry name" value="SAICAR_synthetase_CS"/>
</dbReference>
<dbReference type="InParanoid" id="A0A259U3Q3"/>
<evidence type="ECO:0000256" key="3">
    <source>
        <dbReference type="ARBA" id="ARBA00022598"/>
    </source>
</evidence>
<dbReference type="HAMAP" id="MF_00137">
    <property type="entry name" value="SAICAR_synth"/>
    <property type="match status" value="1"/>
</dbReference>
<evidence type="ECO:0000256" key="6">
    <source>
        <dbReference type="ARBA" id="ARBA00022840"/>
    </source>
</evidence>
<evidence type="ECO:0000313" key="11">
    <source>
        <dbReference type="Proteomes" id="UP000216446"/>
    </source>
</evidence>
<comment type="similarity">
    <text evidence="2 8">Belongs to the SAICAR synthetase family.</text>
</comment>
<dbReference type="NCBIfam" id="NF009251">
    <property type="entry name" value="PRK12607.1"/>
    <property type="match status" value="1"/>
</dbReference>
<comment type="pathway">
    <text evidence="1 8">Purine metabolism; IMP biosynthesis via de novo pathway; 5-amino-1-(5-phospho-D-ribosyl)imidazole-4-carboxamide from 5-amino-1-(5-phospho-D-ribosyl)imidazole-4-carboxylate: step 1/2.</text>
</comment>
<keyword evidence="6 8" id="KW-0067">ATP-binding</keyword>
<dbReference type="GO" id="GO:0005737">
    <property type="term" value="C:cytoplasm"/>
    <property type="evidence" value="ECO:0007669"/>
    <property type="project" value="TreeGrafter"/>
</dbReference>
<accession>A0A259U3Q3</accession>
<evidence type="ECO:0000256" key="7">
    <source>
        <dbReference type="ARBA" id="ARBA00048475"/>
    </source>
</evidence>
<dbReference type="AlphaFoldDB" id="A0A259U3Q3"/>
<name>A0A259U3Q3_9BACT</name>
<evidence type="ECO:0000313" key="10">
    <source>
        <dbReference type="EMBL" id="OZC04635.1"/>
    </source>
</evidence>
<dbReference type="GO" id="GO:0004639">
    <property type="term" value="F:phosphoribosylaminoimidazolesuccinocarboxamide synthase activity"/>
    <property type="evidence" value="ECO:0007669"/>
    <property type="project" value="UniProtKB-UniRule"/>
</dbReference>
<dbReference type="PROSITE" id="PS01058">
    <property type="entry name" value="SAICAR_SYNTHETASE_2"/>
    <property type="match status" value="1"/>
</dbReference>
<organism evidence="10 11">
    <name type="scientific">Rubricoccus marinus</name>
    <dbReference type="NCBI Taxonomy" id="716817"/>
    <lineage>
        <taxon>Bacteria</taxon>
        <taxon>Pseudomonadati</taxon>
        <taxon>Rhodothermota</taxon>
        <taxon>Rhodothermia</taxon>
        <taxon>Rhodothermales</taxon>
        <taxon>Rubricoccaceae</taxon>
        <taxon>Rubricoccus</taxon>
    </lineage>
</organism>
<sequence length="312" mass="34543">MPLPPPLAETHLSIGTRRQGKVRDTYRLSDGRMILVTTDRISAFDHVLRQAIPLKGQVLNGLAAYFFERTSDVAPNALLSVPDPNVTVAIACEPLPIEFVVRGYLAGHAARVYASGERVLCGERLPEGLRESERLPTPILTPATKAEEGHDEDISRHDIVARGLLDTDTLQHAADLALALFDRGTEMAAERGLLLVDTKYEFGRAPDGRLLVIDEIHTPDSSRYYYADGYEDRLASGEPQRQLSKEFVREWLMSNGFQGKDGQTLPDMTPEFVRDVTGRYIELYETVTGRPFEPDTSPTPEARIAAAVSQLA</sequence>
<dbReference type="Gene3D" id="3.30.470.20">
    <property type="entry name" value="ATP-grasp fold, B domain"/>
    <property type="match status" value="1"/>
</dbReference>
<dbReference type="RefSeq" id="WP_179271248.1">
    <property type="nucleotide sequence ID" value="NZ_MQWB01000001.1"/>
</dbReference>
<proteinExistence type="inferred from homology"/>
<dbReference type="Gene3D" id="3.30.200.20">
    <property type="entry name" value="Phosphorylase Kinase, domain 1"/>
    <property type="match status" value="1"/>
</dbReference>
<evidence type="ECO:0000256" key="8">
    <source>
        <dbReference type="HAMAP-Rule" id="MF_00137"/>
    </source>
</evidence>
<dbReference type="PANTHER" id="PTHR43700:SF1">
    <property type="entry name" value="PHOSPHORIBOSYLAMINOIMIDAZOLE-SUCCINOCARBOXAMIDE SYNTHASE"/>
    <property type="match status" value="1"/>
</dbReference>
<keyword evidence="3 8" id="KW-0436">Ligase</keyword>
<evidence type="ECO:0000256" key="2">
    <source>
        <dbReference type="ARBA" id="ARBA00010190"/>
    </source>
</evidence>